<keyword evidence="2" id="KW-1185">Reference proteome</keyword>
<accession>A0A7F8QAJ3</accession>
<proteinExistence type="predicted"/>
<dbReference type="GeneID" id="102748830"/>
<reference evidence="3" key="1">
    <citation type="submission" date="2025-08" db="UniProtKB">
        <authorList>
            <consortium name="RefSeq"/>
        </authorList>
    </citation>
    <scope>IDENTIFICATION</scope>
    <source>
        <tissue evidence="3">Liver</tissue>
    </source>
</reference>
<dbReference type="KEGG" id="lww:102748830"/>
<gene>
    <name evidence="3" type="primary">LOC102748830</name>
</gene>
<protein>
    <submittedName>
        <fullName evidence="3">Uncharacterized protein LOC102748830</fullName>
    </submittedName>
</protein>
<dbReference type="OrthoDB" id="10014838at2759"/>
<evidence type="ECO:0000256" key="1">
    <source>
        <dbReference type="SAM" id="MobiDB-lite"/>
    </source>
</evidence>
<sequence>MRPGWVLGGLNTPSTSPHGANGETEAQVVEPVLIPVPGPSQSHLPLAVWDPQAPSGPPFAALPGVSSAGRVCAVDPGLWPLLLSRCGDHAQLNFDLDRGMFPVVIQAVVDEGDVVEVTGHAHVLLAAFEKHVDGSFSVKPLKQKQIVSLVEEILWPLLI</sequence>
<dbReference type="RefSeq" id="XP_030878254.1">
    <property type="nucleotide sequence ID" value="XM_031022394.1"/>
</dbReference>
<dbReference type="Proteomes" id="UP000245341">
    <property type="component" value="Unplaced"/>
</dbReference>
<organism evidence="2 3">
    <name type="scientific">Leptonychotes weddellii</name>
    <name type="common">Weddell seal</name>
    <name type="synonym">Otaria weddellii</name>
    <dbReference type="NCBI Taxonomy" id="9713"/>
    <lineage>
        <taxon>Eukaryota</taxon>
        <taxon>Metazoa</taxon>
        <taxon>Chordata</taxon>
        <taxon>Craniata</taxon>
        <taxon>Vertebrata</taxon>
        <taxon>Euteleostomi</taxon>
        <taxon>Mammalia</taxon>
        <taxon>Eutheria</taxon>
        <taxon>Laurasiatheria</taxon>
        <taxon>Carnivora</taxon>
        <taxon>Caniformia</taxon>
        <taxon>Pinnipedia</taxon>
        <taxon>Phocidae</taxon>
        <taxon>Monachinae</taxon>
        <taxon>Lobodontini</taxon>
        <taxon>Leptonychotes</taxon>
    </lineage>
</organism>
<name>A0A7F8QAJ3_LEPWE</name>
<feature type="region of interest" description="Disordered" evidence="1">
    <location>
        <begin position="1"/>
        <end position="22"/>
    </location>
</feature>
<dbReference type="AlphaFoldDB" id="A0A7F8QAJ3"/>
<evidence type="ECO:0000313" key="2">
    <source>
        <dbReference type="Proteomes" id="UP000245341"/>
    </source>
</evidence>
<evidence type="ECO:0000313" key="3">
    <source>
        <dbReference type="RefSeq" id="XP_030878254.1"/>
    </source>
</evidence>